<dbReference type="EMBL" id="DQ443316">
    <property type="protein sequence ID" value="ABF51405.1"/>
    <property type="molecule type" value="mRNA"/>
</dbReference>
<protein>
    <submittedName>
        <fullName evidence="5">Vacuolar ATP synthase subunit D</fullName>
    </submittedName>
</protein>
<reference evidence="6" key="3">
    <citation type="submission" date="2022-06" db="UniProtKB">
        <authorList>
            <consortium name="EnsemblMetazoa"/>
        </authorList>
    </citation>
    <scope>IDENTIFICATION</scope>
    <source>
        <strain evidence="6">p50T (Dazao)</strain>
    </source>
</reference>
<evidence type="ECO:0000256" key="4">
    <source>
        <dbReference type="ARBA" id="ARBA00045737"/>
    </source>
</evidence>
<dbReference type="AlphaFoldDB" id="Q1HPT6"/>
<evidence type="ECO:0000256" key="3">
    <source>
        <dbReference type="ARBA" id="ARBA00023065"/>
    </source>
</evidence>
<sequence>MNIENRYQVTASLFMLKEIKRRQEHVDRGYELLKRKAEGLRIKGRQVASELIATHGLLSHKMKEAYMSLAAIKFTNGESNALVLENVEQAQIRVQRITENVSGVTTTYLEAVEETGVTNALQYAGLGAGGHRTSEAKKSFREAVHLVLKLASLRKTCVLLDEAIRIAWRKVNGIEKVIMPKLRNTEHYILVEIDECEREEFHRLKMVKAKKLKNKAMAVHKPINRQGGDHSVLDSKPLVLSYEKSSDVLMSVLHPCQSLTSSSVSFGDCKPICYPHNWDDDDLLF</sequence>
<evidence type="ECO:0000313" key="6">
    <source>
        <dbReference type="EnsemblMetazoa" id="NP_001040532.1"/>
    </source>
</evidence>
<evidence type="ECO:0000256" key="2">
    <source>
        <dbReference type="ARBA" id="ARBA00022448"/>
    </source>
</evidence>
<dbReference type="Gene3D" id="1.10.287.3240">
    <property type="match status" value="1"/>
</dbReference>
<keyword evidence="3" id="KW-0406">Ion transport</keyword>
<accession>Q1HPT6</accession>
<proteinExistence type="evidence at transcript level"/>
<reference evidence="7" key="2">
    <citation type="journal article" date="2008" name="Insect Biochem. Mol. Biol.">
        <title>The genome of a lepidopteran model insect, the silkworm Bombyx mori.</title>
        <authorList>
            <consortium name="International Silkworm Genome Consortium"/>
        </authorList>
    </citation>
    <scope>NUCLEOTIDE SEQUENCE [LARGE SCALE GENOMIC DNA]</scope>
    <source>
        <strain evidence="7">p50T</strain>
    </source>
</reference>
<dbReference type="SMR" id="Q1HPT6"/>
<comment type="function">
    <text evidence="4">Subunit of the V1 complex of vacuolar(H+)-ATPase (V-ATPase), a multisubunit enzyme composed of a peripheral complex (V1) that hydrolyzes ATP and a membrane integral complex (V0) that translocates protons. V-ATPase is responsible for acidifying and maintaining the pH of intracellular compartments and in some cell types, is targeted to the plasma membrane, where it is responsible for acidifying the extracellular environment.</text>
</comment>
<dbReference type="InterPro" id="IPR002699">
    <property type="entry name" value="V_ATPase_D"/>
</dbReference>
<dbReference type="Proteomes" id="UP000005204">
    <property type="component" value="Unassembled WGS sequence"/>
</dbReference>
<dbReference type="STRING" id="7091.Q1HPT6"/>
<keyword evidence="7" id="KW-1185">Reference proteome</keyword>
<dbReference type="Pfam" id="PF01813">
    <property type="entry name" value="ATP-synt_D"/>
    <property type="match status" value="1"/>
</dbReference>
<gene>
    <name evidence="6" type="primary">733120</name>
</gene>
<dbReference type="KEGG" id="bmor:733120"/>
<evidence type="ECO:0000256" key="1">
    <source>
        <dbReference type="ARBA" id="ARBA00005850"/>
    </source>
</evidence>
<dbReference type="EnsemblMetazoa" id="NM_001047067.1">
    <property type="protein sequence ID" value="NP_001040532.1"/>
    <property type="gene ID" value="LOC733120"/>
</dbReference>
<dbReference type="PaxDb" id="7091-BGIBMGA001592-TA"/>
<dbReference type="eggNOG" id="KOG1647">
    <property type="taxonomic scope" value="Eukaryota"/>
</dbReference>
<dbReference type="OrthoDB" id="7676488at2759"/>
<name>Q1HPT6_BOMMO</name>
<organism evidence="5">
    <name type="scientific">Bombyx mori</name>
    <name type="common">Silk moth</name>
    <dbReference type="NCBI Taxonomy" id="7091"/>
    <lineage>
        <taxon>Eukaryota</taxon>
        <taxon>Metazoa</taxon>
        <taxon>Ecdysozoa</taxon>
        <taxon>Arthropoda</taxon>
        <taxon>Hexapoda</taxon>
        <taxon>Insecta</taxon>
        <taxon>Pterygota</taxon>
        <taxon>Neoptera</taxon>
        <taxon>Endopterygota</taxon>
        <taxon>Lepidoptera</taxon>
        <taxon>Glossata</taxon>
        <taxon>Ditrysia</taxon>
        <taxon>Bombycoidea</taxon>
        <taxon>Bombycidae</taxon>
        <taxon>Bombycinae</taxon>
        <taxon>Bombyx</taxon>
    </lineage>
</organism>
<evidence type="ECO:0000313" key="5">
    <source>
        <dbReference type="EMBL" id="ABF51405.1"/>
    </source>
</evidence>
<keyword evidence="2" id="KW-0813">Transport</keyword>
<dbReference type="GO" id="GO:0046961">
    <property type="term" value="F:proton-transporting ATPase activity, rotational mechanism"/>
    <property type="evidence" value="ECO:0007669"/>
    <property type="project" value="InterPro"/>
</dbReference>
<dbReference type="PANTHER" id="PTHR11671">
    <property type="entry name" value="V-TYPE ATP SYNTHASE SUBUNIT D"/>
    <property type="match status" value="1"/>
</dbReference>
<comment type="similarity">
    <text evidence="1">Belongs to the V-ATPase D subunit family.</text>
</comment>
<dbReference type="OMA" id="MNTENRY"/>
<reference evidence="5" key="1">
    <citation type="submission" date="2006-03" db="EMBL/GenBank/DDBJ databases">
        <title>Blast silkworm EST database for functional genes.</title>
        <authorList>
            <person name="Niu B.L."/>
            <person name="Meng Z.Q."/>
            <person name="Weng H.B."/>
            <person name="Shen W.F."/>
            <person name="He L.H."/>
            <person name="Zheng K.F."/>
            <person name="Ye S.T."/>
            <person name="Lin T.B."/>
            <person name="Chen J.E."/>
        </authorList>
    </citation>
    <scope>NUCLEOTIDE SEQUENCE</scope>
</reference>
<dbReference type="InParanoid" id="Q1HPT6"/>
<dbReference type="NCBIfam" id="TIGR00309">
    <property type="entry name" value="V_ATPase_subD"/>
    <property type="match status" value="1"/>
</dbReference>
<evidence type="ECO:0000313" key="7">
    <source>
        <dbReference type="Proteomes" id="UP000005204"/>
    </source>
</evidence>
<dbReference type="HOGENOM" id="CLU_069688_1_0_1"/>